<dbReference type="SUPFAM" id="SSF69279">
    <property type="entry name" value="Phage tail proteins"/>
    <property type="match status" value="1"/>
</dbReference>
<dbReference type="EMBL" id="CP027665">
    <property type="protein sequence ID" value="AVO36351.1"/>
    <property type="molecule type" value="Genomic_DNA"/>
</dbReference>
<dbReference type="KEGG" id="thas:C6Y53_00575"/>
<organism evidence="1 2">
    <name type="scientific">Pukyongiella litopenaei</name>
    <dbReference type="NCBI Taxonomy" id="2605946"/>
    <lineage>
        <taxon>Bacteria</taxon>
        <taxon>Pseudomonadati</taxon>
        <taxon>Pseudomonadota</taxon>
        <taxon>Alphaproteobacteria</taxon>
        <taxon>Rhodobacterales</taxon>
        <taxon>Paracoccaceae</taxon>
        <taxon>Pukyongiella</taxon>
    </lineage>
</organism>
<evidence type="ECO:0008006" key="3">
    <source>
        <dbReference type="Google" id="ProtNLM"/>
    </source>
</evidence>
<gene>
    <name evidence="1" type="ORF">C6Y53_00575</name>
</gene>
<dbReference type="AlphaFoldDB" id="A0A2S0MKR7"/>
<reference evidence="2" key="1">
    <citation type="submission" date="2018-03" db="EMBL/GenBank/DDBJ databases">
        <title>Genomic analysis of the strain SH-1 isolated from shrimp intestine.</title>
        <authorList>
            <person name="Kim Y.-S."/>
            <person name="Kim S.-E."/>
            <person name="Kim K.-H."/>
        </authorList>
    </citation>
    <scope>NUCLEOTIDE SEQUENCE [LARGE SCALE GENOMIC DNA]</scope>
    <source>
        <strain evidence="2">SH-1</strain>
    </source>
</reference>
<dbReference type="Proteomes" id="UP000237655">
    <property type="component" value="Chromosome"/>
</dbReference>
<sequence>MVFGLLDRDAETTPGLTAPRISLSFGSSGPGGDLGGLAPDIGPFDGGAGLETGVLALELARGFAPFVDWAELHLRPPPGADPLPPLGETGSLGVTVGNRSVTFAFTLDSREHRSDGSVRLGLGNGARRLAQARVSTSFAETPPGDVIASLCSEAGVDTTASGGPNLPRYFADDGVSVLDHVARLAASMGRLARFDDEGRLELIDDASAGEEIPVAAGDAILSARLTERAATGAVRITGAGATEWAWLRKDAGPNQAEGGSAPPLRDISAPWLRSPDAVEGFARARGRALARDAAPGELLLAAYPDAQPGAILALSGTAQDGPWRVMSSTLRTDPETGFSNRVTLARADADAGALGLLGGLL</sequence>
<protein>
    <recommendedName>
        <fullName evidence="3">Tip attachment protein J domain-containing protein</fullName>
    </recommendedName>
</protein>
<accession>A0A2S0MKR7</accession>
<dbReference type="RefSeq" id="WP_106470666.1">
    <property type="nucleotide sequence ID" value="NZ_CP027665.1"/>
</dbReference>
<name>A0A2S0MKR7_9RHOB</name>
<keyword evidence="2" id="KW-1185">Reference proteome</keyword>
<proteinExistence type="predicted"/>
<evidence type="ECO:0000313" key="1">
    <source>
        <dbReference type="EMBL" id="AVO36351.1"/>
    </source>
</evidence>
<evidence type="ECO:0000313" key="2">
    <source>
        <dbReference type="Proteomes" id="UP000237655"/>
    </source>
</evidence>